<keyword evidence="7" id="KW-0645">Protease</keyword>
<evidence type="ECO:0000256" key="1">
    <source>
        <dbReference type="ARBA" id="ARBA00000677"/>
    </source>
</evidence>
<dbReference type="PROSITE" id="PS00761">
    <property type="entry name" value="SPASE_I_3"/>
    <property type="match status" value="1"/>
</dbReference>
<feature type="active site" evidence="6">
    <location>
        <position position="62"/>
    </location>
</feature>
<feature type="domain" description="Peptidase S26" evidence="8">
    <location>
        <begin position="33"/>
        <end position="224"/>
    </location>
</feature>
<dbReference type="InterPro" id="IPR036286">
    <property type="entry name" value="LexA/Signal_pep-like_sf"/>
</dbReference>
<dbReference type="NCBIfam" id="TIGR02227">
    <property type="entry name" value="sigpep_I_bact"/>
    <property type="match status" value="1"/>
</dbReference>
<dbReference type="GO" id="GO:0006465">
    <property type="term" value="P:signal peptide processing"/>
    <property type="evidence" value="ECO:0007669"/>
    <property type="project" value="InterPro"/>
</dbReference>
<keyword evidence="5 7" id="KW-0378">Hydrolase</keyword>
<dbReference type="Proteomes" id="UP000199086">
    <property type="component" value="Unassembled WGS sequence"/>
</dbReference>
<evidence type="ECO:0000313" key="9">
    <source>
        <dbReference type="EMBL" id="SDB91578.1"/>
    </source>
</evidence>
<evidence type="ECO:0000256" key="2">
    <source>
        <dbReference type="ARBA" id="ARBA00004401"/>
    </source>
</evidence>
<dbReference type="Pfam" id="PF10502">
    <property type="entry name" value="Peptidase_S26"/>
    <property type="match status" value="1"/>
</dbReference>
<dbReference type="GO" id="GO:0009003">
    <property type="term" value="F:signal peptidase activity"/>
    <property type="evidence" value="ECO:0007669"/>
    <property type="project" value="UniProtKB-EC"/>
</dbReference>
<keyword evidence="7" id="KW-1133">Transmembrane helix</keyword>
<dbReference type="EMBL" id="FMYF01000008">
    <property type="protein sequence ID" value="SDB91578.1"/>
    <property type="molecule type" value="Genomic_DNA"/>
</dbReference>
<reference evidence="9 10" key="1">
    <citation type="submission" date="2016-06" db="EMBL/GenBank/DDBJ databases">
        <authorList>
            <person name="Olsen C.W."/>
            <person name="Carey S."/>
            <person name="Hinshaw L."/>
            <person name="Karasin A.I."/>
        </authorList>
    </citation>
    <scope>NUCLEOTIDE SEQUENCE [LARGE SCALE GENOMIC DNA]</scope>
    <source>
        <strain evidence="9 10">LZ-22</strain>
    </source>
</reference>
<sequence>MADCARGRNPITVENNSEYVPSTGHRIWRVVKEAFIVLFGALVVSAVLQHFVGQMFIIPSGSMENTLKVGDRVIAEKLTDVKRGDIVVFRDSGGWLGPHPMVERTGVGKALEFVGLLPDTSQNYLIKRVIGMPGDTVLCCDAEGRITVNGFALNEKAYLYRSEEGEQVTPSDVAFRVVVPQGRMFVMGDHRNASADSRCHLSDGVPGQPQGSDAFVPLSDVSGTGWAIFAPFNRTRLLPTQDAFANVPAPVAPAPQRGVIEPAGVTC</sequence>
<keyword evidence="10" id="KW-1185">Reference proteome</keyword>
<dbReference type="EC" id="3.4.21.89" evidence="4 7"/>
<proteinExistence type="inferred from homology"/>
<evidence type="ECO:0000256" key="3">
    <source>
        <dbReference type="ARBA" id="ARBA00009370"/>
    </source>
</evidence>
<dbReference type="GO" id="GO:0005886">
    <property type="term" value="C:plasma membrane"/>
    <property type="evidence" value="ECO:0007669"/>
    <property type="project" value="UniProtKB-SubCell"/>
</dbReference>
<protein>
    <recommendedName>
        <fullName evidence="4 7">Signal peptidase I</fullName>
        <ecNumber evidence="4 7">3.4.21.89</ecNumber>
    </recommendedName>
</protein>
<dbReference type="PRINTS" id="PR00727">
    <property type="entry name" value="LEADERPTASE"/>
</dbReference>
<keyword evidence="7" id="KW-0812">Transmembrane</keyword>
<comment type="catalytic activity">
    <reaction evidence="1 7">
        <text>Cleavage of hydrophobic, N-terminal signal or leader sequences from secreted and periplasmic proteins.</text>
        <dbReference type="EC" id="3.4.21.89"/>
    </reaction>
</comment>
<organism evidence="9 10">
    <name type="scientific">Raineyella antarctica</name>
    <dbReference type="NCBI Taxonomy" id="1577474"/>
    <lineage>
        <taxon>Bacteria</taxon>
        <taxon>Bacillati</taxon>
        <taxon>Actinomycetota</taxon>
        <taxon>Actinomycetes</taxon>
        <taxon>Propionibacteriales</taxon>
        <taxon>Propionibacteriaceae</taxon>
        <taxon>Raineyella</taxon>
    </lineage>
</organism>
<dbReference type="InterPro" id="IPR019533">
    <property type="entry name" value="Peptidase_S26"/>
</dbReference>
<dbReference type="Gene3D" id="2.10.109.10">
    <property type="entry name" value="Umud Fragment, subunit A"/>
    <property type="match status" value="1"/>
</dbReference>
<evidence type="ECO:0000256" key="6">
    <source>
        <dbReference type="PIRSR" id="PIRSR600223-1"/>
    </source>
</evidence>
<evidence type="ECO:0000256" key="4">
    <source>
        <dbReference type="ARBA" id="ARBA00013208"/>
    </source>
</evidence>
<keyword evidence="7" id="KW-0472">Membrane</keyword>
<dbReference type="AlphaFoldDB" id="A0A1G6HBW1"/>
<dbReference type="CDD" id="cd06530">
    <property type="entry name" value="S26_SPase_I"/>
    <property type="match status" value="1"/>
</dbReference>
<dbReference type="InterPro" id="IPR000223">
    <property type="entry name" value="Pept_S26A_signal_pept_1"/>
</dbReference>
<name>A0A1G6HBW1_9ACTN</name>
<evidence type="ECO:0000259" key="8">
    <source>
        <dbReference type="Pfam" id="PF10502"/>
    </source>
</evidence>
<gene>
    <name evidence="9" type="ORF">GA0111570_10885</name>
</gene>
<dbReference type="PANTHER" id="PTHR43390">
    <property type="entry name" value="SIGNAL PEPTIDASE I"/>
    <property type="match status" value="1"/>
</dbReference>
<comment type="similarity">
    <text evidence="3 7">Belongs to the peptidase S26 family.</text>
</comment>
<evidence type="ECO:0000313" key="10">
    <source>
        <dbReference type="Proteomes" id="UP000199086"/>
    </source>
</evidence>
<dbReference type="STRING" id="1577474.GA0111570_10885"/>
<dbReference type="GO" id="GO:0004252">
    <property type="term" value="F:serine-type endopeptidase activity"/>
    <property type="evidence" value="ECO:0007669"/>
    <property type="project" value="InterPro"/>
</dbReference>
<comment type="subcellular location">
    <subcellularLocation>
        <location evidence="2">Cell membrane</location>
        <topology evidence="2">Single-pass type II membrane protein</topology>
    </subcellularLocation>
    <subcellularLocation>
        <location evidence="7">Membrane</location>
        <topology evidence="7">Single-pass type II membrane protein</topology>
    </subcellularLocation>
</comment>
<evidence type="ECO:0000256" key="5">
    <source>
        <dbReference type="ARBA" id="ARBA00022801"/>
    </source>
</evidence>
<dbReference type="PANTHER" id="PTHR43390:SF1">
    <property type="entry name" value="CHLOROPLAST PROCESSING PEPTIDASE"/>
    <property type="match status" value="1"/>
</dbReference>
<feature type="active site" evidence="6">
    <location>
        <position position="127"/>
    </location>
</feature>
<dbReference type="InterPro" id="IPR019758">
    <property type="entry name" value="Pept_S26A_signal_pept_1_CS"/>
</dbReference>
<accession>A0A1G6HBW1</accession>
<dbReference type="SUPFAM" id="SSF51306">
    <property type="entry name" value="LexA/Signal peptidase"/>
    <property type="match status" value="1"/>
</dbReference>
<evidence type="ECO:0000256" key="7">
    <source>
        <dbReference type="RuleBase" id="RU362042"/>
    </source>
</evidence>
<feature type="transmembrane region" description="Helical" evidence="7">
    <location>
        <begin position="35"/>
        <end position="57"/>
    </location>
</feature>